<dbReference type="GO" id="GO:0071555">
    <property type="term" value="P:cell wall organization"/>
    <property type="evidence" value="ECO:0007669"/>
    <property type="project" value="UniProtKB-KW"/>
</dbReference>
<feature type="binding site" evidence="10">
    <location>
        <position position="124"/>
    </location>
    <ligand>
        <name>UDP-N-acetyl-alpha-D-glucosamine</name>
        <dbReference type="ChEBI" id="CHEBI:57705"/>
    </ligand>
</feature>
<dbReference type="CDD" id="cd03785">
    <property type="entry name" value="GT28_MurG"/>
    <property type="match status" value="1"/>
</dbReference>
<sequence>MRKAIMIMAGGTGGHITPGLAIASELATRGWEIHWLGNINKMEGKMVPPAGYEFHHMEFTSLRGKGIGGLLQMPFNLLKACREAKKAIKQSKVSVVMGMGGYVSFPGALVAKFLGIPVVIHEANAVAGTANKHIAKFAKRILTGFPNVFKNGEYVGNPVRKSLNQNISTNERYSSRVGPLKLLVVGGSQGAGPLNDLLPKAISLIPKETRPQVVHQAGQNNLDDLIQKYKALNVDAKCLSFIDDMGAKLGESDILICRSGAMTVAEVCVVGVAAAFVPLPHAIADHQTANAKFLSDQDAGFLLVQKDLTAEKLKDFLLSMDRDKLKEIAIRAETIGKENFAATRCADICEQLVNNDETQN</sequence>
<dbReference type="GO" id="GO:0005886">
    <property type="term" value="C:plasma membrane"/>
    <property type="evidence" value="ECO:0007669"/>
    <property type="project" value="UniProtKB-SubCell"/>
</dbReference>
<evidence type="ECO:0000259" key="11">
    <source>
        <dbReference type="Pfam" id="PF03033"/>
    </source>
</evidence>
<dbReference type="SUPFAM" id="SSF53756">
    <property type="entry name" value="UDP-Glycosyltransferase/glycogen phosphorylase"/>
    <property type="match status" value="1"/>
</dbReference>
<feature type="binding site" evidence="10">
    <location>
        <position position="287"/>
    </location>
    <ligand>
        <name>UDP-N-acetyl-alpha-D-glucosamine</name>
        <dbReference type="ChEBI" id="CHEBI:57705"/>
    </ligand>
</feature>
<feature type="binding site" evidence="10">
    <location>
        <begin position="12"/>
        <end position="14"/>
    </location>
    <ligand>
        <name>UDP-N-acetyl-alpha-D-glucosamine</name>
        <dbReference type="ChEBI" id="CHEBI:57705"/>
    </ligand>
</feature>
<dbReference type="GO" id="GO:0008360">
    <property type="term" value="P:regulation of cell shape"/>
    <property type="evidence" value="ECO:0007669"/>
    <property type="project" value="UniProtKB-KW"/>
</dbReference>
<comment type="function">
    <text evidence="10">Cell wall formation. Catalyzes the transfer of a GlcNAc subunit on undecaprenyl-pyrophosphoryl-MurNAc-pentapeptide (lipid intermediate I) to form undecaprenyl-pyrophosphoryl-MurNAc-(pentapeptide)GlcNAc (lipid intermediate II).</text>
</comment>
<evidence type="ECO:0000256" key="2">
    <source>
        <dbReference type="ARBA" id="ARBA00022618"/>
    </source>
</evidence>
<reference evidence="13 14" key="1">
    <citation type="journal article" date="2011" name="J. Bacteriol.">
        <title>Genome sequence of Taylorella equigenitalis MCE9, the causative agent of contagious equine metritis.</title>
        <authorList>
            <person name="Hebert L."/>
            <person name="Moumen B."/>
            <person name="Duquesne F."/>
            <person name="Breuil M.F."/>
            <person name="Laugier C."/>
            <person name="Batto J.M."/>
            <person name="Renault P."/>
            <person name="Petry S."/>
        </authorList>
    </citation>
    <scope>NUCLEOTIDE SEQUENCE [LARGE SCALE GENOMIC DNA]</scope>
    <source>
        <strain evidence="13 14">MCE9</strain>
    </source>
</reference>
<keyword evidence="6 10" id="KW-0573">Peptidoglycan synthesis</keyword>
<dbReference type="InterPro" id="IPR006009">
    <property type="entry name" value="GlcNAc_MurG"/>
</dbReference>
<feature type="binding site" evidence="10">
    <location>
        <position position="160"/>
    </location>
    <ligand>
        <name>UDP-N-acetyl-alpha-D-glucosamine</name>
        <dbReference type="ChEBI" id="CHEBI:57705"/>
    </ligand>
</feature>
<comment type="catalytic activity">
    <reaction evidence="10">
        <text>di-trans,octa-cis-undecaprenyl diphospho-N-acetyl-alpha-D-muramoyl-L-alanyl-D-glutamyl-meso-2,6-diaminopimeloyl-D-alanyl-D-alanine + UDP-N-acetyl-alpha-D-glucosamine = di-trans,octa-cis-undecaprenyl diphospho-[N-acetyl-alpha-D-glucosaminyl-(1-&gt;4)]-N-acetyl-alpha-D-muramoyl-L-alanyl-D-glutamyl-meso-2,6-diaminopimeloyl-D-alanyl-D-alanine + UDP + H(+)</text>
        <dbReference type="Rhea" id="RHEA:31227"/>
        <dbReference type="ChEBI" id="CHEBI:15378"/>
        <dbReference type="ChEBI" id="CHEBI:57705"/>
        <dbReference type="ChEBI" id="CHEBI:58223"/>
        <dbReference type="ChEBI" id="CHEBI:61387"/>
        <dbReference type="ChEBI" id="CHEBI:61388"/>
        <dbReference type="EC" id="2.4.1.227"/>
    </reaction>
</comment>
<dbReference type="Pfam" id="PF04101">
    <property type="entry name" value="Glyco_tran_28_C"/>
    <property type="match status" value="1"/>
</dbReference>
<dbReference type="PANTHER" id="PTHR21015">
    <property type="entry name" value="UDP-N-ACETYLGLUCOSAMINE--N-ACETYLMURAMYL-(PENTAPEPTIDE) PYROPHOSPHORYL-UNDECAPRENOL N-ACETYLGLUCOSAMINE TRANSFERASE 1"/>
    <property type="match status" value="1"/>
</dbReference>
<dbReference type="KEGG" id="teq:TEQUI_0307"/>
<dbReference type="GO" id="GO:0051301">
    <property type="term" value="P:cell division"/>
    <property type="evidence" value="ECO:0007669"/>
    <property type="project" value="UniProtKB-KW"/>
</dbReference>
<comment type="subcellular location">
    <subcellularLocation>
        <location evidence="10">Cell inner membrane</location>
        <topology evidence="10">Peripheral membrane protein</topology>
        <orientation evidence="10">Cytoplasmic side</orientation>
    </subcellularLocation>
</comment>
<evidence type="ECO:0000256" key="8">
    <source>
        <dbReference type="ARBA" id="ARBA00023306"/>
    </source>
</evidence>
<evidence type="ECO:0000256" key="10">
    <source>
        <dbReference type="HAMAP-Rule" id="MF_00033"/>
    </source>
</evidence>
<keyword evidence="7 10" id="KW-0472">Membrane</keyword>
<feature type="domain" description="Glycosyl transferase family 28 C-terminal" evidence="12">
    <location>
        <begin position="182"/>
        <end position="333"/>
    </location>
</feature>
<dbReference type="NCBIfam" id="TIGR01133">
    <property type="entry name" value="murG"/>
    <property type="match status" value="1"/>
</dbReference>
<evidence type="ECO:0000256" key="4">
    <source>
        <dbReference type="ARBA" id="ARBA00022679"/>
    </source>
</evidence>
<keyword evidence="10" id="KW-0997">Cell inner membrane</keyword>
<feature type="binding site" evidence="10">
    <location>
        <position position="188"/>
    </location>
    <ligand>
        <name>UDP-N-acetyl-alpha-D-glucosamine</name>
        <dbReference type="ChEBI" id="CHEBI:57705"/>
    </ligand>
</feature>
<evidence type="ECO:0000313" key="13">
    <source>
        <dbReference type="EMBL" id="ADU91254.1"/>
    </source>
</evidence>
<accession>A0A654KFQ1</accession>
<evidence type="ECO:0000256" key="6">
    <source>
        <dbReference type="ARBA" id="ARBA00022984"/>
    </source>
</evidence>
<keyword evidence="5 10" id="KW-0133">Cell shape</keyword>
<keyword evidence="9 10" id="KW-0961">Cell wall biogenesis/degradation</keyword>
<dbReference type="InterPro" id="IPR007235">
    <property type="entry name" value="Glyco_trans_28_C"/>
</dbReference>
<gene>
    <name evidence="10" type="primary">murG</name>
    <name evidence="13" type="ordered locus">TEQUI_0307</name>
</gene>
<dbReference type="GO" id="GO:0005975">
    <property type="term" value="P:carbohydrate metabolic process"/>
    <property type="evidence" value="ECO:0007669"/>
    <property type="project" value="InterPro"/>
</dbReference>
<dbReference type="EMBL" id="CP002456">
    <property type="protein sequence ID" value="ADU91254.1"/>
    <property type="molecule type" value="Genomic_DNA"/>
</dbReference>
<dbReference type="GO" id="GO:0051991">
    <property type="term" value="F:UDP-N-acetyl-D-glucosamine:N-acetylmuramoyl-L-alanyl-D-glutamyl-meso-2,6-diaminopimelyl-D-alanyl-D-alanine-diphosphoundecaprenol 4-beta-N-acetylglucosaminlytransferase activity"/>
    <property type="evidence" value="ECO:0007669"/>
    <property type="project" value="RHEA"/>
</dbReference>
<protein>
    <recommendedName>
        <fullName evidence="10">UDP-N-acetylglucosamine--N-acetylmuramyl-(pentapeptide) pyrophosphoryl-undecaprenol N-acetylglucosamine transferase</fullName>
        <ecNumber evidence="10">2.4.1.227</ecNumber>
    </recommendedName>
    <alternativeName>
        <fullName evidence="10">Undecaprenyl-PP-MurNAc-pentapeptide-UDPGlcNAc GlcNAc transferase</fullName>
    </alternativeName>
</protein>
<dbReference type="GO" id="GO:0009252">
    <property type="term" value="P:peptidoglycan biosynthetic process"/>
    <property type="evidence" value="ECO:0007669"/>
    <property type="project" value="UniProtKB-UniRule"/>
</dbReference>
<comment type="caution">
    <text evidence="10">Lacks conserved residue(s) required for the propagation of feature annotation.</text>
</comment>
<keyword evidence="3 10" id="KW-0328">Glycosyltransferase</keyword>
<dbReference type="Gene3D" id="3.40.50.2000">
    <property type="entry name" value="Glycogen Phosphorylase B"/>
    <property type="match status" value="2"/>
</dbReference>
<feature type="binding site" evidence="10">
    <location>
        <position position="242"/>
    </location>
    <ligand>
        <name>UDP-N-acetyl-alpha-D-glucosamine</name>
        <dbReference type="ChEBI" id="CHEBI:57705"/>
    </ligand>
</feature>
<dbReference type="AlphaFoldDB" id="A0A654KFQ1"/>
<evidence type="ECO:0000256" key="7">
    <source>
        <dbReference type="ARBA" id="ARBA00023136"/>
    </source>
</evidence>
<name>A0A654KFQ1_TAYEM</name>
<feature type="domain" description="Glycosyltransferase family 28 N-terminal" evidence="11">
    <location>
        <begin position="5"/>
        <end position="142"/>
    </location>
</feature>
<dbReference type="Pfam" id="PF03033">
    <property type="entry name" value="Glyco_transf_28"/>
    <property type="match status" value="1"/>
</dbReference>
<keyword evidence="8 10" id="KW-0131">Cell cycle</keyword>
<dbReference type="InterPro" id="IPR004276">
    <property type="entry name" value="GlycoTrans_28_N"/>
</dbReference>
<evidence type="ECO:0000256" key="9">
    <source>
        <dbReference type="ARBA" id="ARBA00023316"/>
    </source>
</evidence>
<comment type="pathway">
    <text evidence="10">Cell wall biogenesis; peptidoglycan biosynthesis.</text>
</comment>
<dbReference type="HAMAP" id="MF_00033">
    <property type="entry name" value="MurG"/>
    <property type="match status" value="1"/>
</dbReference>
<organism evidence="13 14">
    <name type="scientific">Taylorella equigenitalis (strain MCE9)</name>
    <dbReference type="NCBI Taxonomy" id="937774"/>
    <lineage>
        <taxon>Bacteria</taxon>
        <taxon>Pseudomonadati</taxon>
        <taxon>Pseudomonadota</taxon>
        <taxon>Betaproteobacteria</taxon>
        <taxon>Burkholderiales</taxon>
        <taxon>Alcaligenaceae</taxon>
        <taxon>Taylorella</taxon>
    </lineage>
</organism>
<proteinExistence type="inferred from homology"/>
<dbReference type="GO" id="GO:0050511">
    <property type="term" value="F:undecaprenyldiphospho-muramoylpentapeptide beta-N-acetylglucosaminyltransferase activity"/>
    <property type="evidence" value="ECO:0007669"/>
    <property type="project" value="UniProtKB-UniRule"/>
</dbReference>
<dbReference type="UniPathway" id="UPA00219"/>
<dbReference type="Proteomes" id="UP000007472">
    <property type="component" value="Chromosome"/>
</dbReference>
<evidence type="ECO:0000313" key="14">
    <source>
        <dbReference type="Proteomes" id="UP000007472"/>
    </source>
</evidence>
<evidence type="ECO:0000256" key="5">
    <source>
        <dbReference type="ARBA" id="ARBA00022960"/>
    </source>
</evidence>
<comment type="similarity">
    <text evidence="10">Belongs to the glycosyltransferase 28 family. MurG subfamily.</text>
</comment>
<evidence type="ECO:0000259" key="12">
    <source>
        <dbReference type="Pfam" id="PF04101"/>
    </source>
</evidence>
<keyword evidence="1 10" id="KW-1003">Cell membrane</keyword>
<evidence type="ECO:0000256" key="1">
    <source>
        <dbReference type="ARBA" id="ARBA00022475"/>
    </source>
</evidence>
<dbReference type="EC" id="2.4.1.227" evidence="10"/>
<evidence type="ECO:0000256" key="3">
    <source>
        <dbReference type="ARBA" id="ARBA00022676"/>
    </source>
</evidence>
<keyword evidence="2 10" id="KW-0132">Cell division</keyword>
<dbReference type="PANTHER" id="PTHR21015:SF22">
    <property type="entry name" value="GLYCOSYLTRANSFERASE"/>
    <property type="match status" value="1"/>
</dbReference>
<keyword evidence="4 10" id="KW-0808">Transferase</keyword>